<proteinExistence type="predicted"/>
<comment type="caution">
    <text evidence="3">The sequence shown here is derived from an EMBL/GenBank/DDBJ whole genome shotgun (WGS) entry which is preliminary data.</text>
</comment>
<keyword evidence="2" id="KW-0732">Signal</keyword>
<dbReference type="InterPro" id="IPR043502">
    <property type="entry name" value="DNA/RNA_pol_sf"/>
</dbReference>
<evidence type="ECO:0000256" key="1">
    <source>
        <dbReference type="SAM" id="MobiDB-lite"/>
    </source>
</evidence>
<evidence type="ECO:0000313" key="5">
    <source>
        <dbReference type="Proteomes" id="UP001642464"/>
    </source>
</evidence>
<evidence type="ECO:0008006" key="6">
    <source>
        <dbReference type="Google" id="ProtNLM"/>
    </source>
</evidence>
<dbReference type="SUPFAM" id="SSF56672">
    <property type="entry name" value="DNA/RNA polymerases"/>
    <property type="match status" value="1"/>
</dbReference>
<dbReference type="EMBL" id="CAXAMM010007958">
    <property type="protein sequence ID" value="CAK9015914.1"/>
    <property type="molecule type" value="Genomic_DNA"/>
</dbReference>
<dbReference type="InterPro" id="IPR052055">
    <property type="entry name" value="Hepadnavirus_pol/RT"/>
</dbReference>
<name>A0ABP0JP62_9DINO</name>
<feature type="region of interest" description="Disordered" evidence="1">
    <location>
        <begin position="225"/>
        <end position="249"/>
    </location>
</feature>
<evidence type="ECO:0000313" key="4">
    <source>
        <dbReference type="EMBL" id="CAK9015914.1"/>
    </source>
</evidence>
<dbReference type="Proteomes" id="UP001642464">
    <property type="component" value="Unassembled WGS sequence"/>
</dbReference>
<accession>A0ABP0JP62</accession>
<protein>
    <recommendedName>
        <fullName evidence="6">Reverse transcriptase domain-containing protein</fullName>
    </recommendedName>
</protein>
<feature type="compositionally biased region" description="Basic and acidic residues" evidence="1">
    <location>
        <begin position="232"/>
        <end position="248"/>
    </location>
</feature>
<gene>
    <name evidence="3" type="ORF">SCF082_LOCUS12937</name>
    <name evidence="4" type="ORF">SCF082_LOCUS12961</name>
</gene>
<organism evidence="3 5">
    <name type="scientific">Durusdinium trenchii</name>
    <dbReference type="NCBI Taxonomy" id="1381693"/>
    <lineage>
        <taxon>Eukaryota</taxon>
        <taxon>Sar</taxon>
        <taxon>Alveolata</taxon>
        <taxon>Dinophyceae</taxon>
        <taxon>Suessiales</taxon>
        <taxon>Symbiodiniaceae</taxon>
        <taxon>Durusdinium</taxon>
    </lineage>
</organism>
<keyword evidence="5" id="KW-1185">Reference proteome</keyword>
<evidence type="ECO:0000313" key="3">
    <source>
        <dbReference type="EMBL" id="CAK9015864.1"/>
    </source>
</evidence>
<reference evidence="3 5" key="1">
    <citation type="submission" date="2024-02" db="EMBL/GenBank/DDBJ databases">
        <authorList>
            <person name="Chen Y."/>
            <person name="Shah S."/>
            <person name="Dougan E. K."/>
            <person name="Thang M."/>
            <person name="Chan C."/>
        </authorList>
    </citation>
    <scope>NUCLEOTIDE SEQUENCE [LARGE SCALE GENOMIC DNA]</scope>
</reference>
<feature type="signal peptide" evidence="2">
    <location>
        <begin position="1"/>
        <end position="25"/>
    </location>
</feature>
<feature type="chain" id="PRO_5045029187" description="Reverse transcriptase domain-containing protein" evidence="2">
    <location>
        <begin position="26"/>
        <end position="902"/>
    </location>
</feature>
<sequence>MKAAEATLALLFAGLTAWLSPANKATSFNNTGIDNWTKPSKLPGQWLQYLIAQIDVNELDWFRLAQDRDAWKQAVLNAYPDTRCDQSYEKSNSLKAHYEDEHAVAVPHLITAAYPRGLCDAIANIVADRLFSFGVVPVSHTFDGPDLSMNSQVRAAAGHPLKASKLPLWAPEYKSVFTIDVAAGTPEPPSRHLIDDKLADAITASSGESIPDHTIFLASTPLVCGESGSKSGKSDRGNEEADEIDRINSHPPAFNRWKLAVKWQPDEFVKEACKLGHPFGSKALLPSEIRNVIDEHFNRDWQDIVEGRIDWCRKWTKDLLDLQKEERGLHASCHPDVGDIIQGKRLLLWQRMLLDVGYVDSDLPLQFLKGFNVVGEARSTLQNIKSSGDSVIDAGVWDKTVEETKKGWLVGPLSPHTIDSLQGCTLTRRFGVVQGTDDHGDPKVRPIDDFTASLVNKAITTNEKAQVHTLDVMSAALSTWMKLSSQTQGGCCSLVGKTYDLNSAYRQLPLSPEMERFSHIAAWCPESGRAEAFRLKCLPFGATASVYHFLRCSAALWYIACVGGCLLVTSYFDDFLLASPDELKTSSANFLEFILLATGWTFARDGDKATDMSCTIQALGALICLEGVPRGIVEIKNTESRISELVNSIGQCLEASRLDRGTAEKLRGRPGFAENHVFGRTGVLALKALTQHIHAPKFVSELSFSVSLALRRYQEKLQEPRGRLIAQHSVCPCFVFTDAYFEPPEAPKPPKAGVGGILSNENAELLSWFSWQLPPSTLVNFIEVGAKTLIFELEFLAVLLAIECWRSHLHERPVVFFVDNNGVRDSLLSARTKSEQGQIVLEAILRLEESMSLMAWFARVPTCANPADAPSRGEVDHLDGAVRLPDDVVCDCTSRLMTAMLE</sequence>
<dbReference type="EMBL" id="CAXAMM010007936">
    <property type="protein sequence ID" value="CAK9015864.1"/>
    <property type="molecule type" value="Genomic_DNA"/>
</dbReference>
<evidence type="ECO:0000256" key="2">
    <source>
        <dbReference type="SAM" id="SignalP"/>
    </source>
</evidence>
<dbReference type="PANTHER" id="PTHR33050:SF7">
    <property type="entry name" value="RIBONUCLEASE H"/>
    <property type="match status" value="1"/>
</dbReference>
<dbReference type="PANTHER" id="PTHR33050">
    <property type="entry name" value="REVERSE TRANSCRIPTASE DOMAIN-CONTAINING PROTEIN"/>
    <property type="match status" value="1"/>
</dbReference>